<dbReference type="PANTHER" id="PTHR11364:SF27">
    <property type="entry name" value="SULFURTRANSFERASE"/>
    <property type="match status" value="1"/>
</dbReference>
<reference evidence="6" key="1">
    <citation type="journal article" date="2019" name="Int. J. Syst. Evol. Microbiol.">
        <title>The Global Catalogue of Microorganisms (GCM) 10K type strain sequencing project: providing services to taxonomists for standard genome sequencing and annotation.</title>
        <authorList>
            <consortium name="The Broad Institute Genomics Platform"/>
            <consortium name="The Broad Institute Genome Sequencing Center for Infectious Disease"/>
            <person name="Wu L."/>
            <person name="Ma J."/>
        </authorList>
    </citation>
    <scope>NUCLEOTIDE SEQUENCE [LARGE SCALE GENOMIC DNA]</scope>
    <source>
        <strain evidence="6">CCTCC AB 2013263</strain>
    </source>
</reference>
<gene>
    <name evidence="5" type="ORF">ACFOPQ_06920</name>
</gene>
<feature type="region of interest" description="Disordered" evidence="3">
    <location>
        <begin position="188"/>
        <end position="211"/>
    </location>
</feature>
<dbReference type="EMBL" id="JBHRZF010000076">
    <property type="protein sequence ID" value="MFC3860496.1"/>
    <property type="molecule type" value="Genomic_DNA"/>
</dbReference>
<dbReference type="EC" id="2.8.1.-" evidence="5"/>
<dbReference type="SUPFAM" id="SSF52821">
    <property type="entry name" value="Rhodanese/Cell cycle control phosphatase"/>
    <property type="match status" value="2"/>
</dbReference>
<keyword evidence="2" id="KW-0677">Repeat</keyword>
<sequence length="284" mass="30541">MTSPLKSAEWLVQHLNDANLRVLDCRYALSDPLLGRIAYLEGHVPGAIYADLETDLSGPVQEDGAGGRHPLPDPETLADWLGSVGVGNDSVVVCYADHAAGGDFYASRAWWLLRWLGHREVYVLNGGWPAYVRASGPVTTAEPAHAPVIFTPEVQHDMVADAQDVQNRAGNTLLIDSRAPDRYSGATEPIDRKAGHIPGAVNRPFTGALNPDGTYRDADGLRTHLNTDNAPTIAYCGSGVSATPNLLARELAGMPLGPQNRLYPGSWSDWISDDSREIATGEQP</sequence>
<evidence type="ECO:0000256" key="3">
    <source>
        <dbReference type="SAM" id="MobiDB-lite"/>
    </source>
</evidence>
<evidence type="ECO:0000313" key="6">
    <source>
        <dbReference type="Proteomes" id="UP001595748"/>
    </source>
</evidence>
<comment type="caution">
    <text evidence="5">The sequence shown here is derived from an EMBL/GenBank/DDBJ whole genome shotgun (WGS) entry which is preliminary data.</text>
</comment>
<dbReference type="InterPro" id="IPR001763">
    <property type="entry name" value="Rhodanese-like_dom"/>
</dbReference>
<organism evidence="5 6">
    <name type="scientific">Deinococcus antarcticus</name>
    <dbReference type="NCBI Taxonomy" id="1298767"/>
    <lineage>
        <taxon>Bacteria</taxon>
        <taxon>Thermotogati</taxon>
        <taxon>Deinococcota</taxon>
        <taxon>Deinococci</taxon>
        <taxon>Deinococcales</taxon>
        <taxon>Deinococcaceae</taxon>
        <taxon>Deinococcus</taxon>
    </lineage>
</organism>
<dbReference type="Proteomes" id="UP001595748">
    <property type="component" value="Unassembled WGS sequence"/>
</dbReference>
<dbReference type="PROSITE" id="PS50206">
    <property type="entry name" value="RHODANESE_3"/>
    <property type="match status" value="2"/>
</dbReference>
<keyword evidence="6" id="KW-1185">Reference proteome</keyword>
<dbReference type="Gene3D" id="3.40.250.10">
    <property type="entry name" value="Rhodanese-like domain"/>
    <property type="match status" value="2"/>
</dbReference>
<name>A0ABV8A560_9DEIO</name>
<evidence type="ECO:0000259" key="4">
    <source>
        <dbReference type="PROSITE" id="PS50206"/>
    </source>
</evidence>
<dbReference type="RefSeq" id="WP_380076642.1">
    <property type="nucleotide sequence ID" value="NZ_JBHRZF010000076.1"/>
</dbReference>
<proteinExistence type="predicted"/>
<dbReference type="SMART" id="SM00450">
    <property type="entry name" value="RHOD"/>
    <property type="match status" value="2"/>
</dbReference>
<evidence type="ECO:0000313" key="5">
    <source>
        <dbReference type="EMBL" id="MFC3860496.1"/>
    </source>
</evidence>
<evidence type="ECO:0000256" key="2">
    <source>
        <dbReference type="ARBA" id="ARBA00022737"/>
    </source>
</evidence>
<dbReference type="Pfam" id="PF00581">
    <property type="entry name" value="Rhodanese"/>
    <property type="match status" value="2"/>
</dbReference>
<dbReference type="CDD" id="cd01449">
    <property type="entry name" value="TST_Repeat_2"/>
    <property type="match status" value="1"/>
</dbReference>
<dbReference type="InterPro" id="IPR036873">
    <property type="entry name" value="Rhodanese-like_dom_sf"/>
</dbReference>
<dbReference type="PANTHER" id="PTHR11364">
    <property type="entry name" value="THIOSULFATE SULFERTANSFERASE"/>
    <property type="match status" value="1"/>
</dbReference>
<protein>
    <submittedName>
        <fullName evidence="5">Sulfurtransferase</fullName>
        <ecNumber evidence="5">2.8.1.-</ecNumber>
    </submittedName>
</protein>
<dbReference type="InterPro" id="IPR045078">
    <property type="entry name" value="TST/MPST-like"/>
</dbReference>
<feature type="domain" description="Rhodanese" evidence="4">
    <location>
        <begin position="16"/>
        <end position="140"/>
    </location>
</feature>
<dbReference type="CDD" id="cd01448">
    <property type="entry name" value="TST_Repeat_1"/>
    <property type="match status" value="1"/>
</dbReference>
<keyword evidence="1 5" id="KW-0808">Transferase</keyword>
<feature type="domain" description="Rhodanese" evidence="4">
    <location>
        <begin position="168"/>
        <end position="279"/>
    </location>
</feature>
<accession>A0ABV8A560</accession>
<dbReference type="GO" id="GO:0016740">
    <property type="term" value="F:transferase activity"/>
    <property type="evidence" value="ECO:0007669"/>
    <property type="project" value="UniProtKB-KW"/>
</dbReference>
<evidence type="ECO:0000256" key="1">
    <source>
        <dbReference type="ARBA" id="ARBA00022679"/>
    </source>
</evidence>